<dbReference type="Proteomes" id="UP000770015">
    <property type="component" value="Unassembled WGS sequence"/>
</dbReference>
<organism evidence="1 2">
    <name type="scientific">Plectosphaerella plurivora</name>
    <dbReference type="NCBI Taxonomy" id="936078"/>
    <lineage>
        <taxon>Eukaryota</taxon>
        <taxon>Fungi</taxon>
        <taxon>Dikarya</taxon>
        <taxon>Ascomycota</taxon>
        <taxon>Pezizomycotina</taxon>
        <taxon>Sordariomycetes</taxon>
        <taxon>Hypocreomycetidae</taxon>
        <taxon>Glomerellales</taxon>
        <taxon>Plectosphaerellaceae</taxon>
        <taxon>Plectosphaerella</taxon>
    </lineage>
</organism>
<dbReference type="EMBL" id="JAGSXJ010000020">
    <property type="protein sequence ID" value="KAH6679842.1"/>
    <property type="molecule type" value="Genomic_DNA"/>
</dbReference>
<accession>A0A9P8V6D8</accession>
<dbReference type="Gene3D" id="3.30.530.20">
    <property type="match status" value="1"/>
</dbReference>
<proteinExistence type="predicted"/>
<evidence type="ECO:0000313" key="1">
    <source>
        <dbReference type="EMBL" id="KAH6679842.1"/>
    </source>
</evidence>
<dbReference type="AlphaFoldDB" id="A0A9P8V6D8"/>
<evidence type="ECO:0000313" key="2">
    <source>
        <dbReference type="Proteomes" id="UP000770015"/>
    </source>
</evidence>
<dbReference type="OrthoDB" id="509124at2759"/>
<gene>
    <name evidence="1" type="ORF">F5X68DRAFT_32746</name>
</gene>
<name>A0A9P8V6D8_9PEZI</name>
<dbReference type="InterPro" id="IPR023393">
    <property type="entry name" value="START-like_dom_sf"/>
</dbReference>
<dbReference type="CDD" id="cd07822">
    <property type="entry name" value="SRPBCC_4"/>
    <property type="match status" value="1"/>
</dbReference>
<keyword evidence="2" id="KW-1185">Reference proteome</keyword>
<dbReference type="SUPFAM" id="SSF55961">
    <property type="entry name" value="Bet v1-like"/>
    <property type="match status" value="1"/>
</dbReference>
<comment type="caution">
    <text evidence="1">The sequence shown here is derived from an EMBL/GenBank/DDBJ whole genome shotgun (WGS) entry which is preliminary data.</text>
</comment>
<sequence>MSPPEQPPTFGPALPTPTLPSSSLPGFTVTCSTTIAAPPLLCLATVLDTASWPSWNTFCPSATIDSAPPLETVSLNAPELEALARRPAHLYPGVEMTFSVHMTPNTPSPTLSAERVTILEHFTDPKGRTGYRVAWQYTTMPFMLIHAERVQEFVESRGPDGAVVTEFLNYETFGGLLTPVMRWFKTGEICDGFSRWMSSLKGAAEKAAKDGQVGTV</sequence>
<reference evidence="1" key="1">
    <citation type="journal article" date="2021" name="Nat. Commun.">
        <title>Genetic determinants of endophytism in the Arabidopsis root mycobiome.</title>
        <authorList>
            <person name="Mesny F."/>
            <person name="Miyauchi S."/>
            <person name="Thiergart T."/>
            <person name="Pickel B."/>
            <person name="Atanasova L."/>
            <person name="Karlsson M."/>
            <person name="Huettel B."/>
            <person name="Barry K.W."/>
            <person name="Haridas S."/>
            <person name="Chen C."/>
            <person name="Bauer D."/>
            <person name="Andreopoulos W."/>
            <person name="Pangilinan J."/>
            <person name="LaButti K."/>
            <person name="Riley R."/>
            <person name="Lipzen A."/>
            <person name="Clum A."/>
            <person name="Drula E."/>
            <person name="Henrissat B."/>
            <person name="Kohler A."/>
            <person name="Grigoriev I.V."/>
            <person name="Martin F.M."/>
            <person name="Hacquard S."/>
        </authorList>
    </citation>
    <scope>NUCLEOTIDE SEQUENCE</scope>
    <source>
        <strain evidence="1">MPI-SDFR-AT-0117</strain>
    </source>
</reference>
<protein>
    <submittedName>
        <fullName evidence="1">Uncharacterized protein</fullName>
    </submittedName>
</protein>